<reference evidence="4" key="1">
    <citation type="journal article" date="2017" name="Nucleic Acids Res.">
        <title>Proteogenomics produces comprehensive and highly accurate protein-coding gene annotation in a complete genome assembly of Malassezia sympodialis.</title>
        <authorList>
            <person name="Zhu Y."/>
            <person name="Engstroem P.G."/>
            <person name="Tellgren-Roth C."/>
            <person name="Baudo C.D."/>
            <person name="Kennell J.C."/>
            <person name="Sun S."/>
            <person name="Billmyre R.B."/>
            <person name="Schroeder M.S."/>
            <person name="Andersson A."/>
            <person name="Holm T."/>
            <person name="Sigurgeirsson B."/>
            <person name="Wu G."/>
            <person name="Sankaranarayanan S.R."/>
            <person name="Siddharthan R."/>
            <person name="Sanyal K."/>
            <person name="Lundeberg J."/>
            <person name="Nystedt B."/>
            <person name="Boekhout T."/>
            <person name="Dawson T.L. Jr."/>
            <person name="Heitman J."/>
            <person name="Scheynius A."/>
            <person name="Lehtioe J."/>
        </authorList>
    </citation>
    <scope>NUCLEOTIDE SEQUENCE [LARGE SCALE GENOMIC DNA]</scope>
    <source>
        <strain evidence="4">ATCC 42132</strain>
    </source>
</reference>
<dbReference type="OrthoDB" id="9930022at2759"/>
<feature type="domain" description="Enoyl reductase (ER)" evidence="2">
    <location>
        <begin position="17"/>
        <end position="334"/>
    </location>
</feature>
<dbReference type="EMBL" id="LT671821">
    <property type="protein sequence ID" value="SHO76423.1"/>
    <property type="molecule type" value="Genomic_DNA"/>
</dbReference>
<dbReference type="AlphaFoldDB" id="A0A1M8A1X7"/>
<evidence type="ECO:0000313" key="3">
    <source>
        <dbReference type="EMBL" id="SHO76423.1"/>
    </source>
</evidence>
<dbReference type="InterPro" id="IPR020843">
    <property type="entry name" value="ER"/>
</dbReference>
<dbReference type="Proteomes" id="UP000186303">
    <property type="component" value="Chromosome 1"/>
</dbReference>
<dbReference type="InterPro" id="IPR011032">
    <property type="entry name" value="GroES-like_sf"/>
</dbReference>
<dbReference type="OMA" id="VRHIARP"/>
<dbReference type="CDD" id="cd05289">
    <property type="entry name" value="MDR_like_2"/>
    <property type="match status" value="1"/>
</dbReference>
<dbReference type="PANTHER" id="PTHR11695:SF294">
    <property type="entry name" value="RETICULON-4-INTERACTING PROTEIN 1, MITOCHONDRIAL"/>
    <property type="match status" value="1"/>
</dbReference>
<dbReference type="SUPFAM" id="SSF50129">
    <property type="entry name" value="GroES-like"/>
    <property type="match status" value="1"/>
</dbReference>
<dbReference type="STRING" id="1230383.A0A1M8A1X7"/>
<dbReference type="Gene3D" id="3.90.180.10">
    <property type="entry name" value="Medium-chain alcohol dehydrogenases, catalytic domain"/>
    <property type="match status" value="1"/>
</dbReference>
<organism evidence="3 4">
    <name type="scientific">Malassezia sympodialis (strain ATCC 42132)</name>
    <name type="common">Atopic eczema-associated yeast</name>
    <dbReference type="NCBI Taxonomy" id="1230383"/>
    <lineage>
        <taxon>Eukaryota</taxon>
        <taxon>Fungi</taxon>
        <taxon>Dikarya</taxon>
        <taxon>Basidiomycota</taxon>
        <taxon>Ustilaginomycotina</taxon>
        <taxon>Malasseziomycetes</taxon>
        <taxon>Malasseziales</taxon>
        <taxon>Malasseziaceae</taxon>
        <taxon>Malassezia</taxon>
    </lineage>
</organism>
<dbReference type="GO" id="GO:0008270">
    <property type="term" value="F:zinc ion binding"/>
    <property type="evidence" value="ECO:0007669"/>
    <property type="project" value="InterPro"/>
</dbReference>
<dbReference type="PANTHER" id="PTHR11695">
    <property type="entry name" value="ALCOHOL DEHYDROGENASE RELATED"/>
    <property type="match status" value="1"/>
</dbReference>
<evidence type="ECO:0000313" key="4">
    <source>
        <dbReference type="Proteomes" id="UP000186303"/>
    </source>
</evidence>
<sequence length="338" mass="36877">MTATMKGMAIRKYGKNSPLEEMEFPIPTVFDEDVLIEIHAASVNPIDFKNRNGVVKLLYTCPMPFIMGNDCAGIVTKIGAKVTEFKVGDRVYSRAPRGRSGTFAEYIAINQSYVSRMPQGLSFVEASSIPLVGLTAYQALHDTLQLKEGQKVLIHAGAGGLGTFAIQLAKSMGLYVATTASEKGYELVKALGADEIINYKMEAFEQQLQDYDAVLDTLGGDNLIKSFKVVKKGGKVLSVSGVPDRRIAVKFGLGLVPTVLLTLASSYITATSYYYGVDYEFLFMEANGQELHCITDLIEQGKIKPVIDRTFALSEGQQALDYVESGHAKGKVVIQVRE</sequence>
<dbReference type="Gene3D" id="3.40.50.720">
    <property type="entry name" value="NAD(P)-binding Rossmann-like Domain"/>
    <property type="match status" value="1"/>
</dbReference>
<name>A0A1M8A1X7_MALS4</name>
<dbReference type="VEuPathDB" id="FungiDB:MSYG_0761"/>
<dbReference type="InterPro" id="IPR050700">
    <property type="entry name" value="YIM1/Zinc_Alcohol_DH_Fams"/>
</dbReference>
<dbReference type="InterPro" id="IPR002364">
    <property type="entry name" value="Quin_OxRdtase/zeta-crystal_CS"/>
</dbReference>
<evidence type="ECO:0000256" key="1">
    <source>
        <dbReference type="ARBA" id="ARBA00023002"/>
    </source>
</evidence>
<dbReference type="Pfam" id="PF08240">
    <property type="entry name" value="ADH_N"/>
    <property type="match status" value="1"/>
</dbReference>
<dbReference type="Pfam" id="PF13602">
    <property type="entry name" value="ADH_zinc_N_2"/>
    <property type="match status" value="1"/>
</dbReference>
<evidence type="ECO:0000259" key="2">
    <source>
        <dbReference type="SMART" id="SM00829"/>
    </source>
</evidence>
<keyword evidence="1" id="KW-0560">Oxidoreductase</keyword>
<protein>
    <submittedName>
        <fullName evidence="3">Similar to S.cerevisiae protein ZTA1 (NADPH-dependent quinone reductase)</fullName>
    </submittedName>
</protein>
<keyword evidence="4" id="KW-1185">Reference proteome</keyword>
<proteinExistence type="predicted"/>
<dbReference type="PROSITE" id="PS01162">
    <property type="entry name" value="QOR_ZETA_CRYSTAL"/>
    <property type="match status" value="1"/>
</dbReference>
<dbReference type="InterPro" id="IPR013154">
    <property type="entry name" value="ADH-like_N"/>
</dbReference>
<dbReference type="SUPFAM" id="SSF51735">
    <property type="entry name" value="NAD(P)-binding Rossmann-fold domains"/>
    <property type="match status" value="1"/>
</dbReference>
<dbReference type="GO" id="GO:0016491">
    <property type="term" value="F:oxidoreductase activity"/>
    <property type="evidence" value="ECO:0007669"/>
    <property type="project" value="UniProtKB-KW"/>
</dbReference>
<gene>
    <name evidence="3" type="ORF">MSYG_0761</name>
</gene>
<dbReference type="SMART" id="SM00829">
    <property type="entry name" value="PKS_ER"/>
    <property type="match status" value="1"/>
</dbReference>
<accession>A0A1M8A1X7</accession>
<dbReference type="InterPro" id="IPR036291">
    <property type="entry name" value="NAD(P)-bd_dom_sf"/>
</dbReference>